<feature type="domain" description="Phosphoribosyltransferase" evidence="1">
    <location>
        <begin position="158"/>
        <end position="199"/>
    </location>
</feature>
<dbReference type="SUPFAM" id="SSF53271">
    <property type="entry name" value="PRTase-like"/>
    <property type="match status" value="1"/>
</dbReference>
<keyword evidence="2" id="KW-0328">Glycosyltransferase</keyword>
<evidence type="ECO:0000259" key="1">
    <source>
        <dbReference type="Pfam" id="PF00156"/>
    </source>
</evidence>
<evidence type="ECO:0000313" key="2">
    <source>
        <dbReference type="EMBL" id="QGT50512.1"/>
    </source>
</evidence>
<dbReference type="CDD" id="cd06223">
    <property type="entry name" value="PRTases_typeI"/>
    <property type="match status" value="1"/>
</dbReference>
<dbReference type="AlphaFoldDB" id="A0A650EM45"/>
<dbReference type="InterPro" id="IPR029057">
    <property type="entry name" value="PRTase-like"/>
</dbReference>
<reference evidence="2" key="1">
    <citation type="journal article" date="2020" name="J. ISSAAS">
        <title>Lactobacilli and other gastrointestinal microbiota of Peromyscus leucopus, reservoir host for agents of Lyme disease and other zoonoses in North America.</title>
        <authorList>
            <person name="Milovic A."/>
            <person name="Bassam K."/>
            <person name="Shao H."/>
            <person name="Chatzistamou I."/>
            <person name="Tufts D.M."/>
            <person name="Diuk-Wasser M."/>
            <person name="Barbour A.G."/>
        </authorList>
    </citation>
    <scope>NUCLEOTIDE SEQUENCE</scope>
    <source>
        <strain evidence="2">LL4</strain>
    </source>
</reference>
<dbReference type="InterPro" id="IPR000836">
    <property type="entry name" value="PRTase_dom"/>
</dbReference>
<proteinExistence type="predicted"/>
<accession>A0A650EM45</accession>
<dbReference type="EMBL" id="MN577569">
    <property type="protein sequence ID" value="QGT50512.1"/>
    <property type="molecule type" value="Genomic_DNA"/>
</dbReference>
<keyword evidence="2" id="KW-0808">Transferase</keyword>
<dbReference type="GO" id="GO:0016757">
    <property type="term" value="F:glycosyltransferase activity"/>
    <property type="evidence" value="ECO:0007669"/>
    <property type="project" value="UniProtKB-KW"/>
</dbReference>
<dbReference type="Pfam" id="PF00156">
    <property type="entry name" value="Pribosyltran"/>
    <property type="match status" value="1"/>
</dbReference>
<name>A0A650EM45_9HELI</name>
<dbReference type="Gene3D" id="3.40.50.2020">
    <property type="match status" value="1"/>
</dbReference>
<organism evidence="2">
    <name type="scientific">uncultured Helicobacter sp</name>
    <dbReference type="NCBI Taxonomy" id="175537"/>
    <lineage>
        <taxon>Bacteria</taxon>
        <taxon>Pseudomonadati</taxon>
        <taxon>Campylobacterota</taxon>
        <taxon>Epsilonproteobacteria</taxon>
        <taxon>Campylobacterales</taxon>
        <taxon>Helicobacteraceae</taxon>
        <taxon>Helicobacter</taxon>
        <taxon>environmental samples</taxon>
    </lineage>
</organism>
<sequence length="200" mass="22668">MCGDWKLDVMKCLVCGAFSWKVICAVCLEQIPLTPRHRILSYDTKVYSFYRYDDVAYLMQSKYHLVGSRILRCLSQKAAKYFFAQGELLFKADAIALDDYPYTFYSHTGVILKTFADASQGKLTPIFGSLKARNNVKYAGQSLAFRQSHPKKFDYNGKSQDVVIFDDIITTGTSLNEAIAVLHKHQSRVLFCLTLCDAKA</sequence>
<protein>
    <submittedName>
        <fullName evidence="2">Amidophosphoribosyltransferase</fullName>
    </submittedName>
</protein>
<gene>
    <name evidence="2" type="ORF">Helico5904_1840</name>
</gene>